<name>A0A383CDX4_9ZZZZ</name>
<evidence type="ECO:0008006" key="2">
    <source>
        <dbReference type="Google" id="ProtNLM"/>
    </source>
</evidence>
<evidence type="ECO:0000313" key="1">
    <source>
        <dbReference type="EMBL" id="SVE30263.1"/>
    </source>
</evidence>
<dbReference type="AlphaFoldDB" id="A0A383CDX4"/>
<gene>
    <name evidence="1" type="ORF">METZ01_LOCUS483117</name>
</gene>
<accession>A0A383CDX4</accession>
<organism evidence="1">
    <name type="scientific">marine metagenome</name>
    <dbReference type="NCBI Taxonomy" id="408172"/>
    <lineage>
        <taxon>unclassified sequences</taxon>
        <taxon>metagenomes</taxon>
        <taxon>ecological metagenomes</taxon>
    </lineage>
</organism>
<sequence>MKKIIILLSLIATTVLLTSCNEATSITDLYSDDYGDNWMTEYFKTE</sequence>
<proteinExistence type="predicted"/>
<dbReference type="EMBL" id="UINC01207947">
    <property type="protein sequence ID" value="SVE30263.1"/>
    <property type="molecule type" value="Genomic_DNA"/>
</dbReference>
<protein>
    <recommendedName>
        <fullName evidence="2">Lipoprotein</fullName>
    </recommendedName>
</protein>
<reference evidence="1" key="1">
    <citation type="submission" date="2018-05" db="EMBL/GenBank/DDBJ databases">
        <authorList>
            <person name="Lanie J.A."/>
            <person name="Ng W.-L."/>
            <person name="Kazmierczak K.M."/>
            <person name="Andrzejewski T.M."/>
            <person name="Davidsen T.M."/>
            <person name="Wayne K.J."/>
            <person name="Tettelin H."/>
            <person name="Glass J.I."/>
            <person name="Rusch D."/>
            <person name="Podicherti R."/>
            <person name="Tsui H.-C.T."/>
            <person name="Winkler M.E."/>
        </authorList>
    </citation>
    <scope>NUCLEOTIDE SEQUENCE</scope>
</reference>
<dbReference type="PROSITE" id="PS51257">
    <property type="entry name" value="PROKAR_LIPOPROTEIN"/>
    <property type="match status" value="1"/>
</dbReference>